<sequence>MNQNDCKDNVIKYYEDILCIKSPGNISTCSGDSGGGLISQFIDSRGIRRWFLLGVTSMGPNCSIIISQNKEKNILMDTNAFYHRNAIDKIIGTEESDRKNWESLIGFHTLEFC</sequence>
<gene>
    <name evidence="1" type="ORF">MENTE1834_LOCUS44820</name>
</gene>
<name>A0ACB1AZ18_MELEN</name>
<reference evidence="1" key="1">
    <citation type="submission" date="2023-11" db="EMBL/GenBank/DDBJ databases">
        <authorList>
            <person name="Poullet M."/>
        </authorList>
    </citation>
    <scope>NUCLEOTIDE SEQUENCE</scope>
    <source>
        <strain evidence="1">E1834</strain>
    </source>
</reference>
<proteinExistence type="predicted"/>
<dbReference type="EMBL" id="CAVMJV010000142">
    <property type="protein sequence ID" value="CAK5112049.1"/>
    <property type="molecule type" value="Genomic_DNA"/>
</dbReference>
<comment type="caution">
    <text evidence="1">The sequence shown here is derived from an EMBL/GenBank/DDBJ whole genome shotgun (WGS) entry which is preliminary data.</text>
</comment>
<evidence type="ECO:0000313" key="1">
    <source>
        <dbReference type="EMBL" id="CAK5112049.1"/>
    </source>
</evidence>
<organism evidence="1 2">
    <name type="scientific">Meloidogyne enterolobii</name>
    <name type="common">Root-knot nematode worm</name>
    <name type="synonym">Meloidogyne mayaguensis</name>
    <dbReference type="NCBI Taxonomy" id="390850"/>
    <lineage>
        <taxon>Eukaryota</taxon>
        <taxon>Metazoa</taxon>
        <taxon>Ecdysozoa</taxon>
        <taxon>Nematoda</taxon>
        <taxon>Chromadorea</taxon>
        <taxon>Rhabditida</taxon>
        <taxon>Tylenchina</taxon>
        <taxon>Tylenchomorpha</taxon>
        <taxon>Tylenchoidea</taxon>
        <taxon>Meloidogynidae</taxon>
        <taxon>Meloidogyninae</taxon>
        <taxon>Meloidogyne</taxon>
    </lineage>
</organism>
<dbReference type="Proteomes" id="UP001497535">
    <property type="component" value="Unassembled WGS sequence"/>
</dbReference>
<accession>A0ACB1AZ18</accession>
<evidence type="ECO:0000313" key="2">
    <source>
        <dbReference type="Proteomes" id="UP001497535"/>
    </source>
</evidence>
<protein>
    <submittedName>
        <fullName evidence="1">Uncharacterized protein</fullName>
    </submittedName>
</protein>
<keyword evidence="2" id="KW-1185">Reference proteome</keyword>